<dbReference type="Ensembl" id="ENSVURT00010010954.1">
    <property type="protein sequence ID" value="ENSVURP00010009652.1"/>
    <property type="gene ID" value="ENSVURG00010007469.1"/>
</dbReference>
<accession>A0A4X2KKD8</accession>
<dbReference type="OMA" id="WYIKAMV"/>
<proteinExistence type="inferred from homology"/>
<dbReference type="InterPro" id="IPR002345">
    <property type="entry name" value="Lipocalin"/>
</dbReference>
<dbReference type="Proteomes" id="UP000314987">
    <property type="component" value="Unassembled WGS sequence"/>
</dbReference>
<keyword evidence="2" id="KW-0494">Milk protein</keyword>
<keyword evidence="6" id="KW-1185">Reference proteome</keyword>
<organism evidence="5 6">
    <name type="scientific">Vombatus ursinus</name>
    <name type="common">Common wombat</name>
    <dbReference type="NCBI Taxonomy" id="29139"/>
    <lineage>
        <taxon>Eukaryota</taxon>
        <taxon>Metazoa</taxon>
        <taxon>Chordata</taxon>
        <taxon>Craniata</taxon>
        <taxon>Vertebrata</taxon>
        <taxon>Euteleostomi</taxon>
        <taxon>Mammalia</taxon>
        <taxon>Metatheria</taxon>
        <taxon>Diprotodontia</taxon>
        <taxon>Vombatidae</taxon>
        <taxon>Vombatus</taxon>
    </lineage>
</organism>
<comment type="similarity">
    <text evidence="1">Belongs to the calycin superfamily. Lipocalin family.</text>
</comment>
<dbReference type="PANTHER" id="PTHR11430:SF124">
    <property type="entry name" value="LIPOCALIN 1-LIKE PROTEIN 1-RELATED"/>
    <property type="match status" value="1"/>
</dbReference>
<dbReference type="GeneTree" id="ENSGT01050000244868"/>
<evidence type="ECO:0000313" key="5">
    <source>
        <dbReference type="Ensembl" id="ENSVURP00010009652.1"/>
    </source>
</evidence>
<evidence type="ECO:0000256" key="2">
    <source>
        <dbReference type="ARBA" id="ARBA00022743"/>
    </source>
</evidence>
<protein>
    <recommendedName>
        <fullName evidence="4">Lipocalin/cytosolic fatty-acid binding domain-containing protein</fullName>
    </recommendedName>
</protein>
<dbReference type="AlphaFoldDB" id="A0A4X2KKD8"/>
<dbReference type="STRING" id="29139.ENSVURP00010009652"/>
<feature type="signal peptide" evidence="3">
    <location>
        <begin position="1"/>
        <end position="18"/>
    </location>
</feature>
<dbReference type="PANTHER" id="PTHR11430">
    <property type="entry name" value="LIPOCALIN"/>
    <property type="match status" value="1"/>
</dbReference>
<dbReference type="Gene3D" id="2.40.128.20">
    <property type="match status" value="1"/>
</dbReference>
<keyword evidence="3" id="KW-0732">Signal</keyword>
<evidence type="ECO:0000256" key="3">
    <source>
        <dbReference type="SAM" id="SignalP"/>
    </source>
</evidence>
<gene>
    <name evidence="5" type="primary">LOC114042412</name>
</gene>
<evidence type="ECO:0000313" key="6">
    <source>
        <dbReference type="Proteomes" id="UP000314987"/>
    </source>
</evidence>
<dbReference type="Pfam" id="PF00061">
    <property type="entry name" value="Lipocalin"/>
    <property type="match status" value="1"/>
</dbReference>
<dbReference type="GO" id="GO:0005615">
    <property type="term" value="C:extracellular space"/>
    <property type="evidence" value="ECO:0007669"/>
    <property type="project" value="TreeGrafter"/>
</dbReference>
<sequence>MKVLFLIIALSLFSILQAEESSPSKERFEGTYFIKAMVTDNEFHGKKKPKEVTVVTVTHLSDGDLEANFTSKGLGMLKIYLLTISTDEGKRQVLIQKTSVKDHWILLCETELSDKRIKRVKLLEENPQGFEEYKKFVSLKGFNETKISIPTQAETCTPEHD</sequence>
<dbReference type="GO" id="GO:0036094">
    <property type="term" value="F:small molecule binding"/>
    <property type="evidence" value="ECO:0007669"/>
    <property type="project" value="InterPro"/>
</dbReference>
<name>A0A4X2KKD8_VOMUR</name>
<dbReference type="SUPFAM" id="SSF50814">
    <property type="entry name" value="Lipocalins"/>
    <property type="match status" value="1"/>
</dbReference>
<evidence type="ECO:0000259" key="4">
    <source>
        <dbReference type="Pfam" id="PF00061"/>
    </source>
</evidence>
<feature type="domain" description="Lipocalin/cytosolic fatty-acid binding" evidence="4">
    <location>
        <begin position="30"/>
        <end position="153"/>
    </location>
</feature>
<reference evidence="6" key="1">
    <citation type="submission" date="2018-12" db="EMBL/GenBank/DDBJ databases">
        <authorList>
            <person name="Yazar S."/>
        </authorList>
    </citation>
    <scope>NUCLEOTIDE SEQUENCE [LARGE SCALE GENOMIC DNA]</scope>
</reference>
<reference evidence="5" key="3">
    <citation type="submission" date="2025-09" db="UniProtKB">
        <authorList>
            <consortium name="Ensembl"/>
        </authorList>
    </citation>
    <scope>IDENTIFICATION</scope>
</reference>
<dbReference type="InterPro" id="IPR012674">
    <property type="entry name" value="Calycin"/>
</dbReference>
<dbReference type="InterPro" id="IPR000566">
    <property type="entry name" value="Lipocln_cytosolic_FA-bd_dom"/>
</dbReference>
<reference evidence="5" key="2">
    <citation type="submission" date="2025-08" db="UniProtKB">
        <authorList>
            <consortium name="Ensembl"/>
        </authorList>
    </citation>
    <scope>IDENTIFICATION</scope>
</reference>
<evidence type="ECO:0000256" key="1">
    <source>
        <dbReference type="ARBA" id="ARBA00006889"/>
    </source>
</evidence>
<feature type="chain" id="PRO_5021495577" description="Lipocalin/cytosolic fatty-acid binding domain-containing protein" evidence="3">
    <location>
        <begin position="19"/>
        <end position="161"/>
    </location>
</feature>